<reference evidence="7 8" key="1">
    <citation type="submission" date="2019-02" db="EMBL/GenBank/DDBJ databases">
        <title>Deep-cultivation of Planctomycetes and their phenomic and genomic characterization uncovers novel biology.</title>
        <authorList>
            <person name="Wiegand S."/>
            <person name="Jogler M."/>
            <person name="Boedeker C."/>
            <person name="Pinto D."/>
            <person name="Vollmers J."/>
            <person name="Rivas-Marin E."/>
            <person name="Kohn T."/>
            <person name="Peeters S.H."/>
            <person name="Heuer A."/>
            <person name="Rast P."/>
            <person name="Oberbeckmann S."/>
            <person name="Bunk B."/>
            <person name="Jeske O."/>
            <person name="Meyerdierks A."/>
            <person name="Storesund J.E."/>
            <person name="Kallscheuer N."/>
            <person name="Luecker S."/>
            <person name="Lage O.M."/>
            <person name="Pohl T."/>
            <person name="Merkel B.J."/>
            <person name="Hornburger P."/>
            <person name="Mueller R.-W."/>
            <person name="Bruemmer F."/>
            <person name="Labrenz M."/>
            <person name="Spormann A.M."/>
            <person name="Op Den Camp H."/>
            <person name="Overmann J."/>
            <person name="Amann R."/>
            <person name="Jetten M.S.M."/>
            <person name="Mascher T."/>
            <person name="Medema M.H."/>
            <person name="Devos D.P."/>
            <person name="Kaster A.-K."/>
            <person name="Ovreas L."/>
            <person name="Rohde M."/>
            <person name="Galperin M.Y."/>
            <person name="Jogler C."/>
        </authorList>
    </citation>
    <scope>NUCLEOTIDE SEQUENCE [LARGE SCALE GENOMIC DNA]</scope>
    <source>
        <strain evidence="7 8">V7</strain>
    </source>
</reference>
<evidence type="ECO:0000256" key="1">
    <source>
        <dbReference type="ARBA" id="ARBA00004141"/>
    </source>
</evidence>
<feature type="transmembrane region" description="Helical" evidence="6">
    <location>
        <begin position="100"/>
        <end position="119"/>
    </location>
</feature>
<evidence type="ECO:0000256" key="2">
    <source>
        <dbReference type="ARBA" id="ARBA00022692"/>
    </source>
</evidence>
<gene>
    <name evidence="7" type="ORF">V7x_10870</name>
</gene>
<name>A0A5C6FRK5_9PLAN</name>
<feature type="transmembrane region" description="Helical" evidence="6">
    <location>
        <begin position="125"/>
        <end position="146"/>
    </location>
</feature>
<evidence type="ECO:0008006" key="9">
    <source>
        <dbReference type="Google" id="ProtNLM"/>
    </source>
</evidence>
<protein>
    <recommendedName>
        <fullName evidence="9">Chloroplast import component protein (Tic20)</fullName>
    </recommendedName>
</protein>
<evidence type="ECO:0000256" key="5">
    <source>
        <dbReference type="SAM" id="MobiDB-lite"/>
    </source>
</evidence>
<feature type="region of interest" description="Disordered" evidence="5">
    <location>
        <begin position="1"/>
        <end position="47"/>
    </location>
</feature>
<keyword evidence="2 6" id="KW-0812">Transmembrane</keyword>
<evidence type="ECO:0000313" key="8">
    <source>
        <dbReference type="Proteomes" id="UP000316476"/>
    </source>
</evidence>
<dbReference type="RefSeq" id="WP_146411690.1">
    <property type="nucleotide sequence ID" value="NZ_SJPZ01000001.1"/>
</dbReference>
<proteinExistence type="predicted"/>
<evidence type="ECO:0000256" key="4">
    <source>
        <dbReference type="ARBA" id="ARBA00023136"/>
    </source>
</evidence>
<feature type="compositionally biased region" description="Polar residues" evidence="5">
    <location>
        <begin position="22"/>
        <end position="38"/>
    </location>
</feature>
<evidence type="ECO:0000256" key="6">
    <source>
        <dbReference type="SAM" id="Phobius"/>
    </source>
</evidence>
<keyword evidence="3 6" id="KW-1133">Transmembrane helix</keyword>
<dbReference type="AlphaFoldDB" id="A0A5C6FRK5"/>
<comment type="caution">
    <text evidence="7">The sequence shown here is derived from an EMBL/GenBank/DDBJ whole genome shotgun (WGS) entry which is preliminary data.</text>
</comment>
<keyword evidence="4 6" id="KW-0472">Membrane</keyword>
<dbReference type="OrthoDB" id="9808930at2"/>
<dbReference type="Pfam" id="PF09685">
    <property type="entry name" value="MamF_MmsF"/>
    <property type="match status" value="1"/>
</dbReference>
<dbReference type="Proteomes" id="UP000316476">
    <property type="component" value="Unassembled WGS sequence"/>
</dbReference>
<dbReference type="InterPro" id="IPR019109">
    <property type="entry name" value="MamF_MmsF"/>
</dbReference>
<dbReference type="EMBL" id="SJPZ01000001">
    <property type="protein sequence ID" value="TWU65539.1"/>
    <property type="molecule type" value="Genomic_DNA"/>
</dbReference>
<comment type="subcellular location">
    <subcellularLocation>
        <location evidence="1">Membrane</location>
        <topology evidence="1">Multi-pass membrane protein</topology>
    </subcellularLocation>
</comment>
<evidence type="ECO:0000256" key="3">
    <source>
        <dbReference type="ARBA" id="ARBA00022989"/>
    </source>
</evidence>
<sequence length="162" mass="17380">MQPNDPNSPQGPGYDPYANRPDSGQSDNPSYQTHSTSPEPIPQVGAPPTTDEKNLALIAHLSGIAGIIAGGLVGFVGPLVVYLIKKDTSPYVESQAKEALNFQITLLILSGACFVLTLATCGLVWPLIFVPVILQVVFGILATLAVKDGQFYRYPFNLRLLQ</sequence>
<feature type="compositionally biased region" description="Polar residues" evidence="5">
    <location>
        <begin position="1"/>
        <end position="10"/>
    </location>
</feature>
<accession>A0A5C6FRK5</accession>
<organism evidence="7 8">
    <name type="scientific">Crateriforma conspicua</name>
    <dbReference type="NCBI Taxonomy" id="2527996"/>
    <lineage>
        <taxon>Bacteria</taxon>
        <taxon>Pseudomonadati</taxon>
        <taxon>Planctomycetota</taxon>
        <taxon>Planctomycetia</taxon>
        <taxon>Planctomycetales</taxon>
        <taxon>Planctomycetaceae</taxon>
        <taxon>Crateriforma</taxon>
    </lineage>
</organism>
<feature type="transmembrane region" description="Helical" evidence="6">
    <location>
        <begin position="57"/>
        <end position="84"/>
    </location>
</feature>
<evidence type="ECO:0000313" key="7">
    <source>
        <dbReference type="EMBL" id="TWU65539.1"/>
    </source>
</evidence>